<dbReference type="EMBL" id="GGEC01091812">
    <property type="protein sequence ID" value="MBX72296.1"/>
    <property type="molecule type" value="Transcribed_RNA"/>
</dbReference>
<dbReference type="AlphaFoldDB" id="A0A2P2QZ54"/>
<sequence>MLEIQAQNKVLKRCGLPI</sequence>
<protein>
    <submittedName>
        <fullName evidence="1">Uncharacterized protein</fullName>
    </submittedName>
</protein>
<name>A0A2P2QZ54_RHIMU</name>
<organism evidence="1">
    <name type="scientific">Rhizophora mucronata</name>
    <name type="common">Asiatic mangrove</name>
    <dbReference type="NCBI Taxonomy" id="61149"/>
    <lineage>
        <taxon>Eukaryota</taxon>
        <taxon>Viridiplantae</taxon>
        <taxon>Streptophyta</taxon>
        <taxon>Embryophyta</taxon>
        <taxon>Tracheophyta</taxon>
        <taxon>Spermatophyta</taxon>
        <taxon>Magnoliopsida</taxon>
        <taxon>eudicotyledons</taxon>
        <taxon>Gunneridae</taxon>
        <taxon>Pentapetalae</taxon>
        <taxon>rosids</taxon>
        <taxon>fabids</taxon>
        <taxon>Malpighiales</taxon>
        <taxon>Rhizophoraceae</taxon>
        <taxon>Rhizophora</taxon>
    </lineage>
</organism>
<proteinExistence type="predicted"/>
<reference evidence="1" key="1">
    <citation type="submission" date="2018-02" db="EMBL/GenBank/DDBJ databases">
        <title>Rhizophora mucronata_Transcriptome.</title>
        <authorList>
            <person name="Meera S.P."/>
            <person name="Sreeshan A."/>
            <person name="Augustine A."/>
        </authorList>
    </citation>
    <scope>NUCLEOTIDE SEQUENCE</scope>
    <source>
        <tissue evidence="1">Leaf</tissue>
    </source>
</reference>
<accession>A0A2P2QZ54</accession>
<evidence type="ECO:0000313" key="1">
    <source>
        <dbReference type="EMBL" id="MBX72296.1"/>
    </source>
</evidence>